<dbReference type="Pfam" id="PF13302">
    <property type="entry name" value="Acetyltransf_3"/>
    <property type="match status" value="1"/>
</dbReference>
<dbReference type="AlphaFoldDB" id="A0A1T4T987"/>
<gene>
    <name evidence="2" type="ORF">SAMN02745673_04628</name>
</gene>
<keyword evidence="2" id="KW-0808">Transferase</keyword>
<dbReference type="RefSeq" id="WP_235001173.1">
    <property type="nucleotide sequence ID" value="NZ_FUWS01000016.1"/>
</dbReference>
<dbReference type="GO" id="GO:1990189">
    <property type="term" value="F:protein N-terminal-serine acetyltransferase activity"/>
    <property type="evidence" value="ECO:0007669"/>
    <property type="project" value="TreeGrafter"/>
</dbReference>
<dbReference type="SUPFAM" id="SSF55729">
    <property type="entry name" value="Acyl-CoA N-acyltransferases (Nat)"/>
    <property type="match status" value="1"/>
</dbReference>
<sequence>MTTPHQVMPSVILQTERLTLRAFTEGDVDGVLRGMTDPLTRRWLPLPAPGREYTRADAEEWCRVQAPQSRICGDGQQWAAVETATGAFLGAFGLLRTLWAARTTEVGYWLGPWARGRGYAPEAVTAVAHWTLRDQRFERVELKAATGNLPSRRVAEKAGFVFEGVERNAMVLHVGRADLAVYSLIPSDLAA</sequence>
<dbReference type="InterPro" id="IPR000182">
    <property type="entry name" value="GNAT_dom"/>
</dbReference>
<dbReference type="Gene3D" id="3.40.630.30">
    <property type="match status" value="1"/>
</dbReference>
<proteinExistence type="predicted"/>
<protein>
    <submittedName>
        <fullName evidence="2">Protein N-acetyltransferase, RimJ/RimL family</fullName>
    </submittedName>
</protein>
<dbReference type="EMBL" id="FUWS01000016">
    <property type="protein sequence ID" value="SKA36718.1"/>
    <property type="molecule type" value="Genomic_DNA"/>
</dbReference>
<evidence type="ECO:0000313" key="2">
    <source>
        <dbReference type="EMBL" id="SKA36718.1"/>
    </source>
</evidence>
<reference evidence="2 3" key="1">
    <citation type="submission" date="2017-02" db="EMBL/GenBank/DDBJ databases">
        <authorList>
            <person name="Peterson S.W."/>
        </authorList>
    </citation>
    <scope>NUCLEOTIDE SEQUENCE [LARGE SCALE GENOMIC DNA]</scope>
    <source>
        <strain evidence="2 3">DSM 45154</strain>
    </source>
</reference>
<dbReference type="PROSITE" id="PS51186">
    <property type="entry name" value="GNAT"/>
    <property type="match status" value="1"/>
</dbReference>
<organism evidence="2 3">
    <name type="scientific">Marinactinospora thermotolerans DSM 45154</name>
    <dbReference type="NCBI Taxonomy" id="1122192"/>
    <lineage>
        <taxon>Bacteria</taxon>
        <taxon>Bacillati</taxon>
        <taxon>Actinomycetota</taxon>
        <taxon>Actinomycetes</taxon>
        <taxon>Streptosporangiales</taxon>
        <taxon>Nocardiopsidaceae</taxon>
        <taxon>Marinactinospora</taxon>
    </lineage>
</organism>
<evidence type="ECO:0000259" key="1">
    <source>
        <dbReference type="PROSITE" id="PS51186"/>
    </source>
</evidence>
<evidence type="ECO:0000313" key="3">
    <source>
        <dbReference type="Proteomes" id="UP000190637"/>
    </source>
</evidence>
<keyword evidence="3" id="KW-1185">Reference proteome</keyword>
<dbReference type="GO" id="GO:0005737">
    <property type="term" value="C:cytoplasm"/>
    <property type="evidence" value="ECO:0007669"/>
    <property type="project" value="TreeGrafter"/>
</dbReference>
<name>A0A1T4T987_9ACTN</name>
<dbReference type="PANTHER" id="PTHR43441:SF10">
    <property type="entry name" value="ACETYLTRANSFERASE"/>
    <property type="match status" value="1"/>
</dbReference>
<dbReference type="STRING" id="1122192.SAMN02745673_04628"/>
<dbReference type="PANTHER" id="PTHR43441">
    <property type="entry name" value="RIBOSOMAL-PROTEIN-SERINE ACETYLTRANSFERASE"/>
    <property type="match status" value="1"/>
</dbReference>
<dbReference type="InterPro" id="IPR016181">
    <property type="entry name" value="Acyl_CoA_acyltransferase"/>
</dbReference>
<dbReference type="GO" id="GO:0008999">
    <property type="term" value="F:protein-N-terminal-alanine acetyltransferase activity"/>
    <property type="evidence" value="ECO:0007669"/>
    <property type="project" value="TreeGrafter"/>
</dbReference>
<dbReference type="InterPro" id="IPR051908">
    <property type="entry name" value="Ribosomal_N-acetyltransferase"/>
</dbReference>
<dbReference type="Proteomes" id="UP000190637">
    <property type="component" value="Unassembled WGS sequence"/>
</dbReference>
<accession>A0A1T4T987</accession>
<feature type="domain" description="N-acetyltransferase" evidence="1">
    <location>
        <begin position="18"/>
        <end position="188"/>
    </location>
</feature>